<keyword evidence="3" id="KW-1185">Reference proteome</keyword>
<evidence type="ECO:0000313" key="2">
    <source>
        <dbReference type="EMBL" id="KAK3887281.1"/>
    </source>
</evidence>
<dbReference type="EMBL" id="JAWQEG010000640">
    <property type="protein sequence ID" value="KAK3887281.1"/>
    <property type="molecule type" value="Genomic_DNA"/>
</dbReference>
<dbReference type="Proteomes" id="UP001286313">
    <property type="component" value="Unassembled WGS sequence"/>
</dbReference>
<gene>
    <name evidence="2" type="ORF">Pcinc_008614</name>
</gene>
<evidence type="ECO:0000256" key="1">
    <source>
        <dbReference type="SAM" id="MobiDB-lite"/>
    </source>
</evidence>
<sequence>MEGSAAFIQEQGEAASYRQRENQETTQGNKRPTIEHRIPGWRDWVMVLSGGDGVGAIIDHPQQVHHTRPKATHTTLLRSSMLHPPHTTLAGLVELSGLALLYLDSFISSLGKIACEAEKNGGEEGEGKS</sequence>
<accession>A0AAE1G8W9</accession>
<proteinExistence type="predicted"/>
<comment type="caution">
    <text evidence="2">The sequence shown here is derived from an EMBL/GenBank/DDBJ whole genome shotgun (WGS) entry which is preliminary data.</text>
</comment>
<protein>
    <submittedName>
        <fullName evidence="2">Uncharacterized protein</fullName>
    </submittedName>
</protein>
<dbReference type="AlphaFoldDB" id="A0AAE1G8W9"/>
<name>A0AAE1G8W9_PETCI</name>
<reference evidence="2" key="1">
    <citation type="submission" date="2023-10" db="EMBL/GenBank/DDBJ databases">
        <title>Genome assemblies of two species of porcelain crab, Petrolisthes cinctipes and Petrolisthes manimaculis (Anomura: Porcellanidae).</title>
        <authorList>
            <person name="Angst P."/>
        </authorList>
    </citation>
    <scope>NUCLEOTIDE SEQUENCE</scope>
    <source>
        <strain evidence="2">PB745_01</strain>
        <tissue evidence="2">Gill</tissue>
    </source>
</reference>
<evidence type="ECO:0000313" key="3">
    <source>
        <dbReference type="Proteomes" id="UP001286313"/>
    </source>
</evidence>
<organism evidence="2 3">
    <name type="scientific">Petrolisthes cinctipes</name>
    <name type="common">Flat porcelain crab</name>
    <dbReference type="NCBI Taxonomy" id="88211"/>
    <lineage>
        <taxon>Eukaryota</taxon>
        <taxon>Metazoa</taxon>
        <taxon>Ecdysozoa</taxon>
        <taxon>Arthropoda</taxon>
        <taxon>Crustacea</taxon>
        <taxon>Multicrustacea</taxon>
        <taxon>Malacostraca</taxon>
        <taxon>Eumalacostraca</taxon>
        <taxon>Eucarida</taxon>
        <taxon>Decapoda</taxon>
        <taxon>Pleocyemata</taxon>
        <taxon>Anomura</taxon>
        <taxon>Galatheoidea</taxon>
        <taxon>Porcellanidae</taxon>
        <taxon>Petrolisthes</taxon>
    </lineage>
</organism>
<feature type="region of interest" description="Disordered" evidence="1">
    <location>
        <begin position="1"/>
        <end position="34"/>
    </location>
</feature>